<dbReference type="Pfam" id="PF03551">
    <property type="entry name" value="PadR"/>
    <property type="match status" value="1"/>
</dbReference>
<evidence type="ECO:0000256" key="1">
    <source>
        <dbReference type="SAM" id="MobiDB-lite"/>
    </source>
</evidence>
<reference evidence="4" key="1">
    <citation type="journal article" date="2019" name="Int. J. Syst. Evol. Microbiol.">
        <title>The Global Catalogue of Microorganisms (GCM) 10K type strain sequencing project: providing services to taxonomists for standard genome sequencing and annotation.</title>
        <authorList>
            <consortium name="The Broad Institute Genomics Platform"/>
            <consortium name="The Broad Institute Genome Sequencing Center for Infectious Disease"/>
            <person name="Wu L."/>
            <person name="Ma J."/>
        </authorList>
    </citation>
    <scope>NUCLEOTIDE SEQUENCE [LARGE SCALE GENOMIC DNA]</scope>
    <source>
        <strain evidence="4">NBRC 106348</strain>
    </source>
</reference>
<proteinExistence type="predicted"/>
<dbReference type="PANTHER" id="PTHR43252:SF7">
    <property type="entry name" value="TRANSCRIPTIONAL REGULATOR YQJI"/>
    <property type="match status" value="1"/>
</dbReference>
<evidence type="ECO:0000259" key="2">
    <source>
        <dbReference type="Pfam" id="PF03551"/>
    </source>
</evidence>
<feature type="region of interest" description="Disordered" evidence="1">
    <location>
        <begin position="194"/>
        <end position="215"/>
    </location>
</feature>
<feature type="domain" description="Transcription regulator PadR N-terminal" evidence="2">
    <location>
        <begin position="13"/>
        <end position="88"/>
    </location>
</feature>
<sequence length="215" mass="24331">MARRELSSIALIVLGLLDQGPLHPYEILRIMRKHRDDLRLPVSVGSIYHAVERLERDGYAVPLATAREGARPERTTYEITDDGRAEHRRRTRDLLRTVQPEYPAFDVGLGQADSLEADEVVALLRERLDTVREEHAAYDAALGSIVARGVPRRHLLDAFYELEQRATQIAWIERTVAEIESGELDWTTPHFPTHGIDIHSNTPDDATSSPEKDLV</sequence>
<name>A0ABQ6HVH2_9MICO</name>
<accession>A0ABQ6HVH2</accession>
<gene>
    <name evidence="3" type="ORF">GCM10025864_02050</name>
</gene>
<evidence type="ECO:0000313" key="3">
    <source>
        <dbReference type="EMBL" id="GMA22446.1"/>
    </source>
</evidence>
<protein>
    <submittedName>
        <fullName evidence="3">PadR family transcriptional regulator</fullName>
    </submittedName>
</protein>
<organism evidence="3 4">
    <name type="scientific">Luteimicrobium album</name>
    <dbReference type="NCBI Taxonomy" id="1054550"/>
    <lineage>
        <taxon>Bacteria</taxon>
        <taxon>Bacillati</taxon>
        <taxon>Actinomycetota</taxon>
        <taxon>Actinomycetes</taxon>
        <taxon>Micrococcales</taxon>
        <taxon>Luteimicrobium</taxon>
    </lineage>
</organism>
<dbReference type="Gene3D" id="1.10.10.10">
    <property type="entry name" value="Winged helix-like DNA-binding domain superfamily/Winged helix DNA-binding domain"/>
    <property type="match status" value="1"/>
</dbReference>
<dbReference type="InterPro" id="IPR005149">
    <property type="entry name" value="Tscrpt_reg_PadR_N"/>
</dbReference>
<keyword evidence="4" id="KW-1185">Reference proteome</keyword>
<dbReference type="Proteomes" id="UP001157091">
    <property type="component" value="Unassembled WGS sequence"/>
</dbReference>
<dbReference type="SUPFAM" id="SSF46785">
    <property type="entry name" value="Winged helix' DNA-binding domain"/>
    <property type="match status" value="1"/>
</dbReference>
<dbReference type="InterPro" id="IPR036388">
    <property type="entry name" value="WH-like_DNA-bd_sf"/>
</dbReference>
<comment type="caution">
    <text evidence="3">The sequence shown here is derived from an EMBL/GenBank/DDBJ whole genome shotgun (WGS) entry which is preliminary data.</text>
</comment>
<dbReference type="RefSeq" id="WP_284291453.1">
    <property type="nucleotide sequence ID" value="NZ_BSUK01000001.1"/>
</dbReference>
<feature type="compositionally biased region" description="Polar residues" evidence="1">
    <location>
        <begin position="199"/>
        <end position="209"/>
    </location>
</feature>
<dbReference type="EMBL" id="BSUK01000001">
    <property type="protein sequence ID" value="GMA22446.1"/>
    <property type="molecule type" value="Genomic_DNA"/>
</dbReference>
<dbReference type="PANTHER" id="PTHR43252">
    <property type="entry name" value="TRANSCRIPTIONAL REGULATOR YQJI"/>
    <property type="match status" value="1"/>
</dbReference>
<evidence type="ECO:0000313" key="4">
    <source>
        <dbReference type="Proteomes" id="UP001157091"/>
    </source>
</evidence>
<dbReference type="InterPro" id="IPR036390">
    <property type="entry name" value="WH_DNA-bd_sf"/>
</dbReference>